<feature type="signal peptide" evidence="1">
    <location>
        <begin position="1"/>
        <end position="21"/>
    </location>
</feature>
<comment type="caution">
    <text evidence="2">The sequence shown here is derived from an EMBL/GenBank/DDBJ whole genome shotgun (WGS) entry which is preliminary data.</text>
</comment>
<proteinExistence type="predicted"/>
<dbReference type="AlphaFoldDB" id="A0A835CX32"/>
<reference evidence="2 3" key="1">
    <citation type="submission" date="2020-08" db="EMBL/GenBank/DDBJ databases">
        <title>Aphidius gifuensis genome sequencing and assembly.</title>
        <authorList>
            <person name="Du Z."/>
        </authorList>
    </citation>
    <scope>NUCLEOTIDE SEQUENCE [LARGE SCALE GENOMIC DNA]</scope>
    <source>
        <strain evidence="2">YNYX2018</strain>
        <tissue evidence="2">Adults</tissue>
    </source>
</reference>
<protein>
    <submittedName>
        <fullName evidence="2">Uncharacterized protein</fullName>
    </submittedName>
</protein>
<organism evidence="2 3">
    <name type="scientific">Aphidius gifuensis</name>
    <name type="common">Parasitoid wasp</name>
    <dbReference type="NCBI Taxonomy" id="684658"/>
    <lineage>
        <taxon>Eukaryota</taxon>
        <taxon>Metazoa</taxon>
        <taxon>Ecdysozoa</taxon>
        <taxon>Arthropoda</taxon>
        <taxon>Hexapoda</taxon>
        <taxon>Insecta</taxon>
        <taxon>Pterygota</taxon>
        <taxon>Neoptera</taxon>
        <taxon>Endopterygota</taxon>
        <taxon>Hymenoptera</taxon>
        <taxon>Apocrita</taxon>
        <taxon>Ichneumonoidea</taxon>
        <taxon>Braconidae</taxon>
        <taxon>Aphidiinae</taxon>
        <taxon>Aphidius</taxon>
    </lineage>
</organism>
<evidence type="ECO:0000313" key="2">
    <source>
        <dbReference type="EMBL" id="KAF7997053.1"/>
    </source>
</evidence>
<gene>
    <name evidence="2" type="ORF">HCN44_005330</name>
</gene>
<keyword evidence="3" id="KW-1185">Reference proteome</keyword>
<sequence length="235" mass="27043">MNSQVIFGWVILLVFIGIIGASEIKDDDNIDIFENKLTSQEATEKNEGQVSTTTISTIKKVDSFLTDNPTKQLDNALEQNEEMESKNTIKLDFVDDDDKSIEKEEKTNLCDDEENSDENLVEIIQINTQEDDEKTANEMKLFQMFEFKMDILVKQLLFLELESSKIEKISCGNRWRYLVNTIISTFGISQSSQLDVVYDGECMAEKESSLEYLNQMIEEKAKEIKALEFILENKN</sequence>
<dbReference type="EMBL" id="JACMRX010000001">
    <property type="protein sequence ID" value="KAF7997053.1"/>
    <property type="molecule type" value="Genomic_DNA"/>
</dbReference>
<keyword evidence="1" id="KW-0732">Signal</keyword>
<feature type="chain" id="PRO_5032746638" evidence="1">
    <location>
        <begin position="22"/>
        <end position="235"/>
    </location>
</feature>
<name>A0A835CX32_APHGI</name>
<evidence type="ECO:0000256" key="1">
    <source>
        <dbReference type="SAM" id="SignalP"/>
    </source>
</evidence>
<dbReference type="Proteomes" id="UP000639338">
    <property type="component" value="Unassembled WGS sequence"/>
</dbReference>
<accession>A0A835CX32</accession>
<evidence type="ECO:0000313" key="3">
    <source>
        <dbReference type="Proteomes" id="UP000639338"/>
    </source>
</evidence>